<dbReference type="Proteomes" id="UP000706333">
    <property type="component" value="Unassembled WGS sequence"/>
</dbReference>
<evidence type="ECO:0000256" key="1">
    <source>
        <dbReference type="ARBA" id="ARBA00004196"/>
    </source>
</evidence>
<comment type="subcellular location">
    <subcellularLocation>
        <location evidence="1">Cell envelope</location>
    </subcellularLocation>
</comment>
<evidence type="ECO:0000259" key="6">
    <source>
        <dbReference type="PROSITE" id="PS51352"/>
    </source>
</evidence>
<dbReference type="Pfam" id="PF08534">
    <property type="entry name" value="Redoxin"/>
    <property type="match status" value="1"/>
</dbReference>
<evidence type="ECO:0000313" key="8">
    <source>
        <dbReference type="Proteomes" id="UP000706333"/>
    </source>
</evidence>
<dbReference type="InterPro" id="IPR013740">
    <property type="entry name" value="Redoxin"/>
</dbReference>
<evidence type="ECO:0000256" key="2">
    <source>
        <dbReference type="ARBA" id="ARBA00007758"/>
    </source>
</evidence>
<keyword evidence="3" id="KW-0201">Cytochrome c-type biogenesis</keyword>
<evidence type="ECO:0000256" key="3">
    <source>
        <dbReference type="ARBA" id="ARBA00022748"/>
    </source>
</evidence>
<dbReference type="PANTHER" id="PTHR42852:SF6">
    <property type="entry name" value="THIOL:DISULFIDE INTERCHANGE PROTEIN DSBE"/>
    <property type="match status" value="1"/>
</dbReference>
<protein>
    <submittedName>
        <fullName evidence="7">Thiol:disulfide interchange protein</fullName>
    </submittedName>
</protein>
<dbReference type="InterPro" id="IPR036249">
    <property type="entry name" value="Thioredoxin-like_sf"/>
</dbReference>
<evidence type="ECO:0000256" key="5">
    <source>
        <dbReference type="ARBA" id="ARBA00023284"/>
    </source>
</evidence>
<dbReference type="EMBL" id="NHSD01000135">
    <property type="protein sequence ID" value="MBK5926547.1"/>
    <property type="molecule type" value="Genomic_DNA"/>
</dbReference>
<comment type="similarity">
    <text evidence="2">Belongs to the thioredoxin family. DsbE subfamily.</text>
</comment>
<dbReference type="CDD" id="cd03010">
    <property type="entry name" value="TlpA_like_DsbE"/>
    <property type="match status" value="1"/>
</dbReference>
<dbReference type="InterPro" id="IPR050553">
    <property type="entry name" value="Thioredoxin_ResA/DsbE_sf"/>
</dbReference>
<accession>A0A934TJV7</accession>
<dbReference type="NCBIfam" id="TIGR00385">
    <property type="entry name" value="dsbE"/>
    <property type="match status" value="1"/>
</dbReference>
<dbReference type="PROSITE" id="PS00194">
    <property type="entry name" value="THIOREDOXIN_1"/>
    <property type="match status" value="1"/>
</dbReference>
<dbReference type="PANTHER" id="PTHR42852">
    <property type="entry name" value="THIOL:DISULFIDE INTERCHANGE PROTEIN DSBE"/>
    <property type="match status" value="1"/>
</dbReference>
<evidence type="ECO:0000313" key="7">
    <source>
        <dbReference type="EMBL" id="MBK5926547.1"/>
    </source>
</evidence>
<evidence type="ECO:0000256" key="4">
    <source>
        <dbReference type="ARBA" id="ARBA00023157"/>
    </source>
</evidence>
<sequence>MGKIRPLMFIPPLLFLLLVGVFLVGNFREDRNELPSTLIGREGPEMVLGELDGRAAFVNEDLRGGEVSLVNFWASWCPPCRAEMPFFADLTAQGFTIYGVNARDDPDNAQAFLNELGNPFAGIGTSRDGRAAIDWGVYGMPETFVVDGEGRVVARFAGEVTERVWRDRLLPAIEAARAR</sequence>
<keyword evidence="5" id="KW-0676">Redox-active center</keyword>
<organism evidence="7 8">
    <name type="scientific">Rhodobaculum claviforme</name>
    <dbReference type="NCBI Taxonomy" id="1549854"/>
    <lineage>
        <taxon>Bacteria</taxon>
        <taxon>Pseudomonadati</taxon>
        <taxon>Pseudomonadota</taxon>
        <taxon>Alphaproteobacteria</taxon>
        <taxon>Rhodobacterales</taxon>
        <taxon>Paracoccaceae</taxon>
        <taxon>Rhodobaculum</taxon>
    </lineage>
</organism>
<gene>
    <name evidence="7" type="ORF">CCR87_04115</name>
</gene>
<dbReference type="GO" id="GO:0017004">
    <property type="term" value="P:cytochrome complex assembly"/>
    <property type="evidence" value="ECO:0007669"/>
    <property type="project" value="UniProtKB-KW"/>
</dbReference>
<feature type="domain" description="Thioredoxin" evidence="6">
    <location>
        <begin position="37"/>
        <end position="178"/>
    </location>
</feature>
<reference evidence="7" key="1">
    <citation type="submission" date="2017-05" db="EMBL/GenBank/DDBJ databases">
        <authorList>
            <person name="Imhoff J.F."/>
            <person name="Rahn T."/>
            <person name="Kuenzel S."/>
            <person name="Neulinger S.C."/>
        </authorList>
    </citation>
    <scope>NUCLEOTIDE SEQUENCE</scope>
    <source>
        <strain evidence="7">LMG 28126</strain>
    </source>
</reference>
<dbReference type="InterPro" id="IPR004799">
    <property type="entry name" value="Periplasmic_diS_OxRdtase_DsbE"/>
</dbReference>
<dbReference type="InterPro" id="IPR017937">
    <property type="entry name" value="Thioredoxin_CS"/>
</dbReference>
<dbReference type="Gene3D" id="3.40.30.10">
    <property type="entry name" value="Glutaredoxin"/>
    <property type="match status" value="1"/>
</dbReference>
<reference evidence="7" key="2">
    <citation type="journal article" date="2020" name="Microorganisms">
        <title>Osmotic Adaptation and Compatible Solute Biosynthesis of Phototrophic Bacteria as Revealed from Genome Analyses.</title>
        <authorList>
            <person name="Imhoff J.F."/>
            <person name="Rahn T."/>
            <person name="Kunzel S."/>
            <person name="Keller A."/>
            <person name="Neulinger S.C."/>
        </authorList>
    </citation>
    <scope>NUCLEOTIDE SEQUENCE</scope>
    <source>
        <strain evidence="7">LMG 28126</strain>
    </source>
</reference>
<dbReference type="GO" id="GO:0030288">
    <property type="term" value="C:outer membrane-bounded periplasmic space"/>
    <property type="evidence" value="ECO:0007669"/>
    <property type="project" value="InterPro"/>
</dbReference>
<dbReference type="AlphaFoldDB" id="A0A934TJV7"/>
<keyword evidence="4" id="KW-1015">Disulfide bond</keyword>
<name>A0A934TJV7_9RHOB</name>
<dbReference type="PROSITE" id="PS51352">
    <property type="entry name" value="THIOREDOXIN_2"/>
    <property type="match status" value="1"/>
</dbReference>
<dbReference type="GO" id="GO:0015036">
    <property type="term" value="F:disulfide oxidoreductase activity"/>
    <property type="evidence" value="ECO:0007669"/>
    <property type="project" value="InterPro"/>
</dbReference>
<keyword evidence="8" id="KW-1185">Reference proteome</keyword>
<comment type="caution">
    <text evidence="7">The sequence shown here is derived from an EMBL/GenBank/DDBJ whole genome shotgun (WGS) entry which is preliminary data.</text>
</comment>
<dbReference type="SUPFAM" id="SSF52833">
    <property type="entry name" value="Thioredoxin-like"/>
    <property type="match status" value="1"/>
</dbReference>
<dbReference type="RefSeq" id="WP_201156315.1">
    <property type="nucleotide sequence ID" value="NZ_NHSD01000135.1"/>
</dbReference>
<dbReference type="InterPro" id="IPR013766">
    <property type="entry name" value="Thioredoxin_domain"/>
</dbReference>
<proteinExistence type="inferred from homology"/>